<protein>
    <submittedName>
        <fullName evidence="1">Uncharacterized protein</fullName>
    </submittedName>
</protein>
<name>A0A653AKT3_9BACT</name>
<sequence>MENKEISPYANYQFSDILNIYMESNNDFYSTTQRQKITN</sequence>
<reference evidence="1" key="1">
    <citation type="submission" date="2018-07" db="EMBL/GenBank/DDBJ databases">
        <authorList>
            <consortium name="Genoscope - CEA"/>
            <person name="William W."/>
        </authorList>
    </citation>
    <scope>NUCLEOTIDE SEQUENCE</scope>
    <source>
        <strain evidence="1">IK1</strain>
    </source>
</reference>
<organism evidence="1">
    <name type="scientific">uncultured Paludibacter sp</name>
    <dbReference type="NCBI Taxonomy" id="497635"/>
    <lineage>
        <taxon>Bacteria</taxon>
        <taxon>Pseudomonadati</taxon>
        <taxon>Bacteroidota</taxon>
        <taxon>Bacteroidia</taxon>
        <taxon>Bacteroidales</taxon>
        <taxon>Paludibacteraceae</taxon>
        <taxon>Paludibacter</taxon>
        <taxon>environmental samples</taxon>
    </lineage>
</organism>
<gene>
    <name evidence="1" type="ORF">TRIP_D50044</name>
</gene>
<evidence type="ECO:0000313" key="1">
    <source>
        <dbReference type="EMBL" id="VBB48680.1"/>
    </source>
</evidence>
<dbReference type="AlphaFoldDB" id="A0A653AKT3"/>
<proteinExistence type="predicted"/>
<dbReference type="EMBL" id="UPXZ01000042">
    <property type="protein sequence ID" value="VBB48680.1"/>
    <property type="molecule type" value="Genomic_DNA"/>
</dbReference>
<accession>A0A653AKT3</accession>